<dbReference type="Pfam" id="PF00293">
    <property type="entry name" value="NUDIX"/>
    <property type="match status" value="1"/>
</dbReference>
<gene>
    <name evidence="2" type="ORF">GCM10009754_00910</name>
</gene>
<dbReference type="InterPro" id="IPR015797">
    <property type="entry name" value="NUDIX_hydrolase-like_dom_sf"/>
</dbReference>
<dbReference type="EMBL" id="BAAANN010000001">
    <property type="protein sequence ID" value="GAA1937695.1"/>
    <property type="molecule type" value="Genomic_DNA"/>
</dbReference>
<evidence type="ECO:0000313" key="2">
    <source>
        <dbReference type="EMBL" id="GAA1937695.1"/>
    </source>
</evidence>
<dbReference type="Proteomes" id="UP001501116">
    <property type="component" value="Unassembled WGS sequence"/>
</dbReference>
<evidence type="ECO:0000313" key="3">
    <source>
        <dbReference type="Proteomes" id="UP001501116"/>
    </source>
</evidence>
<evidence type="ECO:0000259" key="1">
    <source>
        <dbReference type="Pfam" id="PF00293"/>
    </source>
</evidence>
<feature type="domain" description="Nudix hydrolase" evidence="1">
    <location>
        <begin position="25"/>
        <end position="133"/>
    </location>
</feature>
<dbReference type="Gene3D" id="3.90.79.10">
    <property type="entry name" value="Nucleoside Triphosphate Pyrophosphohydrolase"/>
    <property type="match status" value="1"/>
</dbReference>
<dbReference type="InterPro" id="IPR000086">
    <property type="entry name" value="NUDIX_hydrolase_dom"/>
</dbReference>
<reference evidence="3" key="1">
    <citation type="journal article" date="2019" name="Int. J. Syst. Evol. Microbiol.">
        <title>The Global Catalogue of Microorganisms (GCM) 10K type strain sequencing project: providing services to taxonomists for standard genome sequencing and annotation.</title>
        <authorList>
            <consortium name="The Broad Institute Genomics Platform"/>
            <consortium name="The Broad Institute Genome Sequencing Center for Infectious Disease"/>
            <person name="Wu L."/>
            <person name="Ma J."/>
        </authorList>
    </citation>
    <scope>NUCLEOTIDE SEQUENCE [LARGE SCALE GENOMIC DNA]</scope>
    <source>
        <strain evidence="3">JCM 14545</strain>
    </source>
</reference>
<sequence length="167" mass="18545">MREMNEGRGAAGPTAQLTTAVSAYAVIARLLGEEFLLTLRHRDRRWHMLPGGLIHSGETVCGGLRARLREVLGAEVGDLAFHTAIEDEPQPEGNHINLVFDTSLVGADDVEVASRSQLWDAVWIRWDDIEATDLYPPLVRRRLPVGTLRDEAWWPPELSSAPNDGED</sequence>
<comment type="caution">
    <text evidence="2">The sequence shown here is derived from an EMBL/GenBank/DDBJ whole genome shotgun (WGS) entry which is preliminary data.</text>
</comment>
<organism evidence="2 3">
    <name type="scientific">Amycolatopsis minnesotensis</name>
    <dbReference type="NCBI Taxonomy" id="337894"/>
    <lineage>
        <taxon>Bacteria</taxon>
        <taxon>Bacillati</taxon>
        <taxon>Actinomycetota</taxon>
        <taxon>Actinomycetes</taxon>
        <taxon>Pseudonocardiales</taxon>
        <taxon>Pseudonocardiaceae</taxon>
        <taxon>Amycolatopsis</taxon>
    </lineage>
</organism>
<dbReference type="SUPFAM" id="SSF55811">
    <property type="entry name" value="Nudix"/>
    <property type="match status" value="1"/>
</dbReference>
<name>A0ABP5BCD2_9PSEU</name>
<keyword evidence="3" id="KW-1185">Reference proteome</keyword>
<protein>
    <recommendedName>
        <fullName evidence="1">Nudix hydrolase domain-containing protein</fullName>
    </recommendedName>
</protein>
<accession>A0ABP5BCD2</accession>
<proteinExistence type="predicted"/>